<dbReference type="HOGENOM" id="CLU_2292214_0_0_1"/>
<dbReference type="VEuPathDB" id="FungiDB:LEMA_P042840.1"/>
<sequence length="101" mass="11721">MYEIREFEQGRHMKRCLSAWPQSVTLQRRLAEQHSLPLFSTHKKNPTLASNSAHDGGGDPGRRRTGSERAKRRQQQPCGKPHQRSRYGHPHKGTREDPRKD</sequence>
<feature type="compositionally biased region" description="Basic and acidic residues" evidence="1">
    <location>
        <begin position="56"/>
        <end position="69"/>
    </location>
</feature>
<feature type="region of interest" description="Disordered" evidence="1">
    <location>
        <begin position="37"/>
        <end position="101"/>
    </location>
</feature>
<reference evidence="3" key="1">
    <citation type="journal article" date="2011" name="Nat. Commun.">
        <title>Effector diversification within compartments of the Leptosphaeria maculans genome affected by Repeat-Induced Point mutations.</title>
        <authorList>
            <person name="Rouxel T."/>
            <person name="Grandaubert J."/>
            <person name="Hane J.K."/>
            <person name="Hoede C."/>
            <person name="van de Wouw A.P."/>
            <person name="Couloux A."/>
            <person name="Dominguez V."/>
            <person name="Anthouard V."/>
            <person name="Bally P."/>
            <person name="Bourras S."/>
            <person name="Cozijnsen A.J."/>
            <person name="Ciuffetti L.M."/>
            <person name="Degrave A."/>
            <person name="Dilmaghani A."/>
            <person name="Duret L."/>
            <person name="Fudal I."/>
            <person name="Goodwin S.B."/>
            <person name="Gout L."/>
            <person name="Glaser N."/>
            <person name="Linglin J."/>
            <person name="Kema G.H.J."/>
            <person name="Lapalu N."/>
            <person name="Lawrence C.B."/>
            <person name="May K."/>
            <person name="Meyer M."/>
            <person name="Ollivier B."/>
            <person name="Poulain J."/>
            <person name="Schoch C.L."/>
            <person name="Simon A."/>
            <person name="Spatafora J.W."/>
            <person name="Stachowiak A."/>
            <person name="Turgeon B.G."/>
            <person name="Tyler B.M."/>
            <person name="Vincent D."/>
            <person name="Weissenbach J."/>
            <person name="Amselem J."/>
            <person name="Quesneville H."/>
            <person name="Oliver R.P."/>
            <person name="Wincker P."/>
            <person name="Balesdent M.-H."/>
            <person name="Howlett B.J."/>
        </authorList>
    </citation>
    <scope>NUCLEOTIDE SEQUENCE [LARGE SCALE GENOMIC DNA]</scope>
    <source>
        <strain evidence="3">JN3 / isolate v23.1.3 / race Av1-4-5-6-7-8</strain>
    </source>
</reference>
<evidence type="ECO:0000313" key="2">
    <source>
        <dbReference type="EMBL" id="CBX93383.1"/>
    </source>
</evidence>
<dbReference type="EMBL" id="FP929105">
    <property type="protein sequence ID" value="CBX93383.1"/>
    <property type="molecule type" value="Genomic_DNA"/>
</dbReference>
<keyword evidence="3" id="KW-1185">Reference proteome</keyword>
<protein>
    <submittedName>
        <fullName evidence="2">Predicted protein</fullName>
    </submittedName>
</protein>
<dbReference type="Proteomes" id="UP000002668">
    <property type="component" value="Genome"/>
</dbReference>
<feature type="compositionally biased region" description="Basic residues" evidence="1">
    <location>
        <begin position="81"/>
        <end position="92"/>
    </location>
</feature>
<dbReference type="AlphaFoldDB" id="E4ZP14"/>
<gene>
    <name evidence="2" type="ORF">LEMA_P042840.1</name>
</gene>
<proteinExistence type="predicted"/>
<organism evidence="3">
    <name type="scientific">Leptosphaeria maculans (strain JN3 / isolate v23.1.3 / race Av1-4-5-6-7-8)</name>
    <name type="common">Blackleg fungus</name>
    <name type="synonym">Phoma lingam</name>
    <dbReference type="NCBI Taxonomy" id="985895"/>
    <lineage>
        <taxon>Eukaryota</taxon>
        <taxon>Fungi</taxon>
        <taxon>Dikarya</taxon>
        <taxon>Ascomycota</taxon>
        <taxon>Pezizomycotina</taxon>
        <taxon>Dothideomycetes</taxon>
        <taxon>Pleosporomycetidae</taxon>
        <taxon>Pleosporales</taxon>
        <taxon>Pleosporineae</taxon>
        <taxon>Leptosphaeriaceae</taxon>
        <taxon>Plenodomus</taxon>
        <taxon>Plenodomus lingam/Leptosphaeria maculans species complex</taxon>
    </lineage>
</organism>
<dbReference type="InParanoid" id="E4ZP14"/>
<dbReference type="GeneID" id="13287506"/>
<evidence type="ECO:0000313" key="3">
    <source>
        <dbReference type="Proteomes" id="UP000002668"/>
    </source>
</evidence>
<name>E4ZP14_LEPMJ</name>
<accession>E4ZP14</accession>
<evidence type="ECO:0000256" key="1">
    <source>
        <dbReference type="SAM" id="MobiDB-lite"/>
    </source>
</evidence>